<proteinExistence type="predicted"/>
<comment type="caution">
    <text evidence="2">The sequence shown here is derived from an EMBL/GenBank/DDBJ whole genome shotgun (WGS) entry which is preliminary data.</text>
</comment>
<evidence type="ECO:0000256" key="1">
    <source>
        <dbReference type="SAM" id="Phobius"/>
    </source>
</evidence>
<dbReference type="PATRIC" id="fig|1396.535.peg.1818"/>
<protein>
    <submittedName>
        <fullName evidence="2">Uncharacterized protein</fullName>
    </submittedName>
</protein>
<dbReference type="RefSeq" id="WP_063261240.1">
    <property type="nucleotide sequence ID" value="NZ_LJKE01000045.1"/>
</dbReference>
<feature type="transmembrane region" description="Helical" evidence="1">
    <location>
        <begin position="63"/>
        <end position="82"/>
    </location>
</feature>
<dbReference type="AlphaFoldDB" id="A0A164NZ83"/>
<accession>A0A164NZ83</accession>
<evidence type="ECO:0000313" key="2">
    <source>
        <dbReference type="EMBL" id="KZD66017.1"/>
    </source>
</evidence>
<dbReference type="Proteomes" id="UP000076482">
    <property type="component" value="Unassembled WGS sequence"/>
</dbReference>
<sequence>MLKRLNMLSILVSLLLFLYIVMRIAGVIIWIDGMVIDKWVAVIGIFNFPFCIYRFLKTQEVASWLIRTVCIAVSLVNVVWYLCAPGPTDNYYIHIKKDKLLPAEYVIKETPNHQTPMYFGDQFETDYTFYRAFNKYVYVVESSRKAIRGQVDKMKWSGYEVGTHLTNKFDKRVYIHNKTGYLFVE</sequence>
<gene>
    <name evidence="2" type="ORF">B4088_2774</name>
</gene>
<keyword evidence="1" id="KW-0812">Transmembrane</keyword>
<keyword evidence="1" id="KW-1133">Transmembrane helix</keyword>
<dbReference type="EMBL" id="LJKE01000045">
    <property type="protein sequence ID" value="KZD66017.1"/>
    <property type="molecule type" value="Genomic_DNA"/>
</dbReference>
<name>A0A164NZ83_BACCE</name>
<keyword evidence="1" id="KW-0472">Membrane</keyword>
<reference evidence="2 3" key="1">
    <citation type="submission" date="2015-09" db="EMBL/GenBank/DDBJ databases">
        <title>Bacillus cereus food isolates.</title>
        <authorList>
            <person name="Boekhorst J."/>
        </authorList>
    </citation>
    <scope>NUCLEOTIDE SEQUENCE [LARGE SCALE GENOMIC DNA]</scope>
    <source>
        <strain evidence="2 3">B4088</strain>
    </source>
</reference>
<evidence type="ECO:0000313" key="3">
    <source>
        <dbReference type="Proteomes" id="UP000076482"/>
    </source>
</evidence>
<feature type="transmembrane region" description="Helical" evidence="1">
    <location>
        <begin position="39"/>
        <end position="56"/>
    </location>
</feature>
<organism evidence="2 3">
    <name type="scientific">Bacillus cereus</name>
    <dbReference type="NCBI Taxonomy" id="1396"/>
    <lineage>
        <taxon>Bacteria</taxon>
        <taxon>Bacillati</taxon>
        <taxon>Bacillota</taxon>
        <taxon>Bacilli</taxon>
        <taxon>Bacillales</taxon>
        <taxon>Bacillaceae</taxon>
        <taxon>Bacillus</taxon>
        <taxon>Bacillus cereus group</taxon>
    </lineage>
</organism>